<dbReference type="OrthoDB" id="9795206at2"/>
<dbReference type="SUPFAM" id="SSF55729">
    <property type="entry name" value="Acyl-CoA N-acyltransferases (Nat)"/>
    <property type="match status" value="1"/>
</dbReference>
<evidence type="ECO:0000259" key="1">
    <source>
        <dbReference type="PROSITE" id="PS51186"/>
    </source>
</evidence>
<accession>A0A0P6YJZ2</accession>
<reference evidence="2 3" key="1">
    <citation type="submission" date="2015-07" db="EMBL/GenBank/DDBJ databases">
        <title>Whole genome sequence of Herpetosiphon geysericola DSM 7119.</title>
        <authorList>
            <person name="Hemp J."/>
            <person name="Ward L.M."/>
            <person name="Pace L.A."/>
            <person name="Fischer W.W."/>
        </authorList>
    </citation>
    <scope>NUCLEOTIDE SEQUENCE [LARGE SCALE GENOMIC DNA]</scope>
    <source>
        <strain evidence="2 3">DSM 7119</strain>
    </source>
</reference>
<dbReference type="CDD" id="cd04301">
    <property type="entry name" value="NAT_SF"/>
    <property type="match status" value="1"/>
</dbReference>
<proteinExistence type="predicted"/>
<dbReference type="InterPro" id="IPR000182">
    <property type="entry name" value="GNAT_dom"/>
</dbReference>
<evidence type="ECO:0000313" key="2">
    <source>
        <dbReference type="EMBL" id="KPL90935.1"/>
    </source>
</evidence>
<dbReference type="EMBL" id="LGKP01000008">
    <property type="protein sequence ID" value="KPL90935.1"/>
    <property type="molecule type" value="Genomic_DNA"/>
</dbReference>
<gene>
    <name evidence="2" type="ORF">SE18_03945</name>
</gene>
<comment type="caution">
    <text evidence="2">The sequence shown here is derived from an EMBL/GenBank/DDBJ whole genome shotgun (WGS) entry which is preliminary data.</text>
</comment>
<protein>
    <recommendedName>
        <fullName evidence="1">N-acetyltransferase domain-containing protein</fullName>
    </recommendedName>
</protein>
<dbReference type="GO" id="GO:0016747">
    <property type="term" value="F:acyltransferase activity, transferring groups other than amino-acyl groups"/>
    <property type="evidence" value="ECO:0007669"/>
    <property type="project" value="InterPro"/>
</dbReference>
<keyword evidence="3" id="KW-1185">Reference proteome</keyword>
<dbReference type="Gene3D" id="3.40.630.30">
    <property type="match status" value="1"/>
</dbReference>
<name>A0A0P6YJZ2_9CHLR</name>
<dbReference type="PANTHER" id="PTHR43415:SF3">
    <property type="entry name" value="GNAT-FAMILY ACETYLTRANSFERASE"/>
    <property type="match status" value="1"/>
</dbReference>
<dbReference type="STRING" id="70996.SE18_03945"/>
<sequence length="177" mass="20463">MLKGKLVTLRPIEREDSKALYELEKNVELVIHGNGTWSPMPLASFEKRFEKHLEITEKLWFVIEVEGVVIGSIGLHHTDQLSRTSEFGVAVYHPDYVGKGYGSDAIQVLLRWAFRVQNYRRIWLMTDSNNPRAIAAYEKCGFVHEGRLREHVFNNGQYVDVLQMGMLRSEWEANQKG</sequence>
<feature type="domain" description="N-acetyltransferase" evidence="1">
    <location>
        <begin position="7"/>
        <end position="165"/>
    </location>
</feature>
<organism evidence="2 3">
    <name type="scientific">Herpetosiphon geysericola</name>
    <dbReference type="NCBI Taxonomy" id="70996"/>
    <lineage>
        <taxon>Bacteria</taxon>
        <taxon>Bacillati</taxon>
        <taxon>Chloroflexota</taxon>
        <taxon>Chloroflexia</taxon>
        <taxon>Herpetosiphonales</taxon>
        <taxon>Herpetosiphonaceae</taxon>
        <taxon>Herpetosiphon</taxon>
    </lineage>
</organism>
<dbReference type="AlphaFoldDB" id="A0A0P6YJZ2"/>
<dbReference type="Proteomes" id="UP000050277">
    <property type="component" value="Unassembled WGS sequence"/>
</dbReference>
<dbReference type="RefSeq" id="WP_054533118.1">
    <property type="nucleotide sequence ID" value="NZ_LGKP01000008.1"/>
</dbReference>
<evidence type="ECO:0000313" key="3">
    <source>
        <dbReference type="Proteomes" id="UP000050277"/>
    </source>
</evidence>
<dbReference type="PROSITE" id="PS51186">
    <property type="entry name" value="GNAT"/>
    <property type="match status" value="1"/>
</dbReference>
<dbReference type="InterPro" id="IPR016181">
    <property type="entry name" value="Acyl_CoA_acyltransferase"/>
</dbReference>
<dbReference type="PANTHER" id="PTHR43415">
    <property type="entry name" value="SPERMIDINE N(1)-ACETYLTRANSFERASE"/>
    <property type="match status" value="1"/>
</dbReference>
<dbReference type="Pfam" id="PF13302">
    <property type="entry name" value="Acetyltransf_3"/>
    <property type="match status" value="1"/>
</dbReference>